<dbReference type="InterPro" id="IPR057727">
    <property type="entry name" value="WCX_dom"/>
</dbReference>
<organism evidence="3 4">
    <name type="scientific">Deferribacter autotrophicus</name>
    <dbReference type="NCBI Taxonomy" id="500465"/>
    <lineage>
        <taxon>Bacteria</taxon>
        <taxon>Pseudomonadati</taxon>
        <taxon>Deferribacterota</taxon>
        <taxon>Deferribacteres</taxon>
        <taxon>Deferribacterales</taxon>
        <taxon>Deferribacteraceae</taxon>
        <taxon>Deferribacter</taxon>
    </lineage>
</organism>
<dbReference type="Proteomes" id="UP000322876">
    <property type="component" value="Unassembled WGS sequence"/>
</dbReference>
<evidence type="ECO:0000259" key="1">
    <source>
        <dbReference type="Pfam" id="PF13280"/>
    </source>
</evidence>
<feature type="domain" description="WYL" evidence="1">
    <location>
        <begin position="131"/>
        <end position="191"/>
    </location>
</feature>
<accession>A0A5A8F0C1</accession>
<protein>
    <submittedName>
        <fullName evidence="3">WYL domain-containing transcriptional regulator</fullName>
    </submittedName>
</protein>
<name>A0A5A8F0C1_9BACT</name>
<dbReference type="RefSeq" id="WP_149266961.1">
    <property type="nucleotide sequence ID" value="NZ_VFJB01000008.1"/>
</dbReference>
<dbReference type="PANTHER" id="PTHR34580:SF1">
    <property type="entry name" value="PROTEIN PAFC"/>
    <property type="match status" value="1"/>
</dbReference>
<evidence type="ECO:0000313" key="4">
    <source>
        <dbReference type="Proteomes" id="UP000322876"/>
    </source>
</evidence>
<dbReference type="Pfam" id="PF25583">
    <property type="entry name" value="WCX"/>
    <property type="match status" value="1"/>
</dbReference>
<evidence type="ECO:0000313" key="3">
    <source>
        <dbReference type="EMBL" id="KAA0257288.1"/>
    </source>
</evidence>
<dbReference type="EMBL" id="VFJB01000008">
    <property type="protein sequence ID" value="KAA0257288.1"/>
    <property type="molecule type" value="Genomic_DNA"/>
</dbReference>
<sequence length="306" mass="36365">MNKLYTALRLIRLLNERKKINSKIVAEELEVSIRTAQRYLQELQVLPGITYDENDKSYKLLENYRFEGTILSQTELYYINALFDFISRDLNEVSAKYIENLKKKIFHLNSLTSPVSFLYVDNVEFDKISPVLSKLEQAIKDKQRIKFFYKRYNRDYTVNPYKIVLSEGFWYLVGEHDDVLKKFLVDQIEKLNLLDSFFVPKMDVDKLLNSANNIWFSEDEKDDVVIKVDKIVADYFRRKKCLTGQIIESDLGDGLVVRFTVFNDSDFIYQIIRWAPYIEVISPKKYKEVLREYLINSLRKISDDRN</sequence>
<proteinExistence type="predicted"/>
<keyword evidence="4" id="KW-1185">Reference proteome</keyword>
<dbReference type="PANTHER" id="PTHR34580">
    <property type="match status" value="1"/>
</dbReference>
<gene>
    <name evidence="3" type="ORF">FHQ18_09570</name>
</gene>
<dbReference type="Pfam" id="PF13280">
    <property type="entry name" value="WYL"/>
    <property type="match status" value="1"/>
</dbReference>
<reference evidence="3 4" key="1">
    <citation type="submission" date="2019-06" db="EMBL/GenBank/DDBJ databases">
        <title>Genomic insights into carbon and energy metabolism of Deferribacter autotrophicus revealed new metabolic traits in the phylum Deferribacteres.</title>
        <authorList>
            <person name="Slobodkin A.I."/>
            <person name="Slobodkina G.B."/>
            <person name="Allioux M."/>
            <person name="Alain K."/>
            <person name="Jebbar M."/>
            <person name="Shadrin V."/>
            <person name="Kublanov I.V."/>
            <person name="Toshchakov S.V."/>
            <person name="Bonch-Osmolovskaya E.A."/>
        </authorList>
    </citation>
    <scope>NUCLEOTIDE SEQUENCE [LARGE SCALE GENOMIC DNA]</scope>
    <source>
        <strain evidence="3 4">SL50</strain>
    </source>
</reference>
<comment type="caution">
    <text evidence="3">The sequence shown here is derived from an EMBL/GenBank/DDBJ whole genome shotgun (WGS) entry which is preliminary data.</text>
</comment>
<dbReference type="PROSITE" id="PS52050">
    <property type="entry name" value="WYL"/>
    <property type="match status" value="1"/>
</dbReference>
<feature type="domain" description="WCX" evidence="2">
    <location>
        <begin position="223"/>
        <end position="293"/>
    </location>
</feature>
<evidence type="ECO:0000259" key="2">
    <source>
        <dbReference type="Pfam" id="PF25583"/>
    </source>
</evidence>
<dbReference type="AlphaFoldDB" id="A0A5A8F0C1"/>
<dbReference type="InterPro" id="IPR026881">
    <property type="entry name" value="WYL_dom"/>
</dbReference>
<dbReference type="InterPro" id="IPR051534">
    <property type="entry name" value="CBASS_pafABC_assoc_protein"/>
</dbReference>
<dbReference type="OrthoDB" id="9783007at2"/>